<dbReference type="EnsemblProtists" id="EKX32793">
    <property type="protein sequence ID" value="EKX32793"/>
    <property type="gene ID" value="GUITHDRAFT_121020"/>
</dbReference>
<organism evidence="8">
    <name type="scientific">Guillardia theta (strain CCMP2712)</name>
    <name type="common">Cryptophyte</name>
    <dbReference type="NCBI Taxonomy" id="905079"/>
    <lineage>
        <taxon>Eukaryota</taxon>
        <taxon>Cryptophyceae</taxon>
        <taxon>Pyrenomonadales</taxon>
        <taxon>Geminigeraceae</taxon>
        <taxon>Guillardia</taxon>
    </lineage>
</organism>
<dbReference type="GO" id="GO:0016779">
    <property type="term" value="F:nucleotidyltransferase activity"/>
    <property type="evidence" value="ECO:0007669"/>
    <property type="project" value="UniProtKB-KW"/>
</dbReference>
<evidence type="ECO:0000256" key="6">
    <source>
        <dbReference type="RuleBase" id="RU361228"/>
    </source>
</evidence>
<dbReference type="eggNOG" id="ENOG502SAX0">
    <property type="taxonomic scope" value="Eukaryota"/>
</dbReference>
<dbReference type="EC" id="2.4.2.31" evidence="6"/>
<dbReference type="Proteomes" id="UP000011087">
    <property type="component" value="Unassembled WGS sequence"/>
</dbReference>
<protein>
    <recommendedName>
        <fullName evidence="6">NAD(P)(+)--arginine ADP-ribosyltransferase</fullName>
        <ecNumber evidence="6">2.4.2.31</ecNumber>
    </recommendedName>
    <alternativeName>
        <fullName evidence="6">Mono(ADP-ribosyl)transferase</fullName>
    </alternativeName>
</protein>
<name>L1I9A8_GUITC</name>
<evidence type="ECO:0000313" key="9">
    <source>
        <dbReference type="EnsemblProtists" id="EKX32793"/>
    </source>
</evidence>
<sequence>MSCFPCFSSKVKPEEGHDDSLLKQRLEEATRRISELEAELRKQTVKDPPAPQGVPSSISSPTTQPSNKTDIEIKSQISHPTADPPASAQQTTSWTIPDDISSDLKKLFQTPRDSEDYKTILNNLRMALGVDASALSPDKLSYDDYEVRVAREWELERKASSLGDLNILRVMAECIPGGSAASPLAGLQGMTESALSALWQTAIARRLEEALRRPAEAGGRAGGDGPTSHNSKFAEVREAVYGKIEEYYGGLMERIGLPQTELMKAIEEEHCKGKDAEEAFTTSNYNITTTAKEEWLNVTDPERRQRLSDGTRVIRGMEELKGLDTAIKAGLQEAELIALQLYTGPMYFKYNSVLRAPNELLRDSNKVPNKYTTTIHCIVSGVVKLSRHTPLPEGLRVWRGLKGMRLPESFLNEDKLGVSGGVEYGLLSTTTDVRTAMQYAGEEGESIVFEISCGAIDRGASLTFVSQYPGEGEMLYPPLSYLEVVKTPRSTRTR</sequence>
<dbReference type="PaxDb" id="55529-EKX32793"/>
<reference evidence="8 10" key="1">
    <citation type="journal article" date="2012" name="Nature">
        <title>Algal genomes reveal evolutionary mosaicism and the fate of nucleomorphs.</title>
        <authorList>
            <consortium name="DOE Joint Genome Institute"/>
            <person name="Curtis B.A."/>
            <person name="Tanifuji G."/>
            <person name="Burki F."/>
            <person name="Gruber A."/>
            <person name="Irimia M."/>
            <person name="Maruyama S."/>
            <person name="Arias M.C."/>
            <person name="Ball S.G."/>
            <person name="Gile G.H."/>
            <person name="Hirakawa Y."/>
            <person name="Hopkins J.F."/>
            <person name="Kuo A."/>
            <person name="Rensing S.A."/>
            <person name="Schmutz J."/>
            <person name="Symeonidi A."/>
            <person name="Elias M."/>
            <person name="Eveleigh R.J."/>
            <person name="Herman E.K."/>
            <person name="Klute M.J."/>
            <person name="Nakayama T."/>
            <person name="Obornik M."/>
            <person name="Reyes-Prieto A."/>
            <person name="Armbrust E.V."/>
            <person name="Aves S.J."/>
            <person name="Beiko R.G."/>
            <person name="Coutinho P."/>
            <person name="Dacks J.B."/>
            <person name="Durnford D.G."/>
            <person name="Fast N.M."/>
            <person name="Green B.R."/>
            <person name="Grisdale C.J."/>
            <person name="Hempel F."/>
            <person name="Henrissat B."/>
            <person name="Hoppner M.P."/>
            <person name="Ishida K."/>
            <person name="Kim E."/>
            <person name="Koreny L."/>
            <person name="Kroth P.G."/>
            <person name="Liu Y."/>
            <person name="Malik S.B."/>
            <person name="Maier U.G."/>
            <person name="McRose D."/>
            <person name="Mock T."/>
            <person name="Neilson J.A."/>
            <person name="Onodera N.T."/>
            <person name="Poole A.M."/>
            <person name="Pritham E.J."/>
            <person name="Richards T.A."/>
            <person name="Rocap G."/>
            <person name="Roy S.W."/>
            <person name="Sarai C."/>
            <person name="Schaack S."/>
            <person name="Shirato S."/>
            <person name="Slamovits C.H."/>
            <person name="Spencer D.F."/>
            <person name="Suzuki S."/>
            <person name="Worden A.Z."/>
            <person name="Zauner S."/>
            <person name="Barry K."/>
            <person name="Bell C."/>
            <person name="Bharti A.K."/>
            <person name="Crow J.A."/>
            <person name="Grimwood J."/>
            <person name="Kramer R."/>
            <person name="Lindquist E."/>
            <person name="Lucas S."/>
            <person name="Salamov A."/>
            <person name="McFadden G.I."/>
            <person name="Lane C.E."/>
            <person name="Keeling P.J."/>
            <person name="Gray M.W."/>
            <person name="Grigoriev I.V."/>
            <person name="Archibald J.M."/>
        </authorList>
    </citation>
    <scope>NUCLEOTIDE SEQUENCE</scope>
    <source>
        <strain evidence="8 10">CCMP2712</strain>
    </source>
</reference>
<proteinExistence type="inferred from homology"/>
<evidence type="ECO:0000313" key="10">
    <source>
        <dbReference type="Proteomes" id="UP000011087"/>
    </source>
</evidence>
<keyword evidence="2 6" id="KW-0328">Glycosyltransferase</keyword>
<dbReference type="EMBL" id="JH993171">
    <property type="protein sequence ID" value="EKX32793.1"/>
    <property type="molecule type" value="Genomic_DNA"/>
</dbReference>
<keyword evidence="6" id="KW-0520">NAD</keyword>
<dbReference type="OrthoDB" id="423533at2759"/>
<accession>L1I9A8</accession>
<dbReference type="SUPFAM" id="SSF56399">
    <property type="entry name" value="ADP-ribosylation"/>
    <property type="match status" value="1"/>
</dbReference>
<comment type="catalytic activity">
    <reaction evidence="5 6">
        <text>L-arginyl-[protein] + NAD(+) = N(omega)-(ADP-D-ribosyl)-L-arginyl-[protein] + nicotinamide + H(+)</text>
        <dbReference type="Rhea" id="RHEA:19149"/>
        <dbReference type="Rhea" id="RHEA-COMP:10532"/>
        <dbReference type="Rhea" id="RHEA-COMP:15087"/>
        <dbReference type="ChEBI" id="CHEBI:15378"/>
        <dbReference type="ChEBI" id="CHEBI:17154"/>
        <dbReference type="ChEBI" id="CHEBI:29965"/>
        <dbReference type="ChEBI" id="CHEBI:57540"/>
        <dbReference type="ChEBI" id="CHEBI:142554"/>
        <dbReference type="EC" id="2.4.2.31"/>
    </reaction>
</comment>
<reference evidence="9" key="3">
    <citation type="submission" date="2016-03" db="UniProtKB">
        <authorList>
            <consortium name="EnsemblProtists"/>
        </authorList>
    </citation>
    <scope>IDENTIFICATION</scope>
</reference>
<dbReference type="AlphaFoldDB" id="L1I9A8"/>
<evidence type="ECO:0000256" key="2">
    <source>
        <dbReference type="ARBA" id="ARBA00022676"/>
    </source>
</evidence>
<evidence type="ECO:0000256" key="4">
    <source>
        <dbReference type="ARBA" id="ARBA00022695"/>
    </source>
</evidence>
<gene>
    <name evidence="8" type="ORF">GUITHDRAFT_121020</name>
</gene>
<dbReference type="Pfam" id="PF01129">
    <property type="entry name" value="ART"/>
    <property type="match status" value="1"/>
</dbReference>
<evidence type="ECO:0000256" key="7">
    <source>
        <dbReference type="SAM" id="MobiDB-lite"/>
    </source>
</evidence>
<evidence type="ECO:0000256" key="1">
    <source>
        <dbReference type="ARBA" id="ARBA00009558"/>
    </source>
</evidence>
<dbReference type="PROSITE" id="PS51996">
    <property type="entry name" value="TR_MART"/>
    <property type="match status" value="1"/>
</dbReference>
<dbReference type="InterPro" id="IPR000768">
    <property type="entry name" value="ART"/>
</dbReference>
<reference evidence="10" key="2">
    <citation type="submission" date="2012-11" db="EMBL/GenBank/DDBJ databases">
        <authorList>
            <person name="Kuo A."/>
            <person name="Curtis B.A."/>
            <person name="Tanifuji G."/>
            <person name="Burki F."/>
            <person name="Gruber A."/>
            <person name="Irimia M."/>
            <person name="Maruyama S."/>
            <person name="Arias M.C."/>
            <person name="Ball S.G."/>
            <person name="Gile G.H."/>
            <person name="Hirakawa Y."/>
            <person name="Hopkins J.F."/>
            <person name="Rensing S.A."/>
            <person name="Schmutz J."/>
            <person name="Symeonidi A."/>
            <person name="Elias M."/>
            <person name="Eveleigh R.J."/>
            <person name="Herman E.K."/>
            <person name="Klute M.J."/>
            <person name="Nakayama T."/>
            <person name="Obornik M."/>
            <person name="Reyes-Prieto A."/>
            <person name="Armbrust E.V."/>
            <person name="Aves S.J."/>
            <person name="Beiko R.G."/>
            <person name="Coutinho P."/>
            <person name="Dacks J.B."/>
            <person name="Durnford D.G."/>
            <person name="Fast N.M."/>
            <person name="Green B.R."/>
            <person name="Grisdale C."/>
            <person name="Hempe F."/>
            <person name="Henrissat B."/>
            <person name="Hoppner M.P."/>
            <person name="Ishida K.-I."/>
            <person name="Kim E."/>
            <person name="Koreny L."/>
            <person name="Kroth P.G."/>
            <person name="Liu Y."/>
            <person name="Malik S.-B."/>
            <person name="Maier U.G."/>
            <person name="McRose D."/>
            <person name="Mock T."/>
            <person name="Neilson J.A."/>
            <person name="Onodera N.T."/>
            <person name="Poole A.M."/>
            <person name="Pritham E.J."/>
            <person name="Richards T.A."/>
            <person name="Rocap G."/>
            <person name="Roy S.W."/>
            <person name="Sarai C."/>
            <person name="Schaack S."/>
            <person name="Shirato S."/>
            <person name="Slamovits C.H."/>
            <person name="Spencer D.F."/>
            <person name="Suzuki S."/>
            <person name="Worden A.Z."/>
            <person name="Zauner S."/>
            <person name="Barry K."/>
            <person name="Bell C."/>
            <person name="Bharti A.K."/>
            <person name="Crow J.A."/>
            <person name="Grimwood J."/>
            <person name="Kramer R."/>
            <person name="Lindquist E."/>
            <person name="Lucas S."/>
            <person name="Salamov A."/>
            <person name="McFadden G.I."/>
            <person name="Lane C.E."/>
            <person name="Keeling P.J."/>
            <person name="Gray M.W."/>
            <person name="Grigoriev I.V."/>
            <person name="Archibald J.M."/>
        </authorList>
    </citation>
    <scope>NUCLEOTIDE SEQUENCE</scope>
    <source>
        <strain evidence="10">CCMP2712</strain>
    </source>
</reference>
<keyword evidence="4" id="KW-0548">Nucleotidyltransferase</keyword>
<evidence type="ECO:0000313" key="8">
    <source>
        <dbReference type="EMBL" id="EKX32793.1"/>
    </source>
</evidence>
<feature type="region of interest" description="Disordered" evidence="7">
    <location>
        <begin position="1"/>
        <end position="21"/>
    </location>
</feature>
<dbReference type="RefSeq" id="XP_005819773.1">
    <property type="nucleotide sequence ID" value="XM_005819716.1"/>
</dbReference>
<feature type="region of interest" description="Disordered" evidence="7">
    <location>
        <begin position="39"/>
        <end position="68"/>
    </location>
</feature>
<evidence type="ECO:0000256" key="3">
    <source>
        <dbReference type="ARBA" id="ARBA00022679"/>
    </source>
</evidence>
<dbReference type="Gene3D" id="3.90.176.10">
    <property type="entry name" value="Toxin ADP-ribosyltransferase, Chain A, domain 1"/>
    <property type="match status" value="1"/>
</dbReference>
<evidence type="ECO:0000256" key="5">
    <source>
        <dbReference type="ARBA" id="ARBA00047597"/>
    </source>
</evidence>
<feature type="compositionally biased region" description="Basic and acidic residues" evidence="7">
    <location>
        <begin position="11"/>
        <end position="21"/>
    </location>
</feature>
<dbReference type="GeneID" id="17289521"/>
<feature type="region of interest" description="Disordered" evidence="7">
    <location>
        <begin position="77"/>
        <end position="96"/>
    </location>
</feature>
<dbReference type="HOGENOM" id="CLU_552598_0_0_1"/>
<keyword evidence="3 6" id="KW-0808">Transferase</keyword>
<comment type="similarity">
    <text evidence="1 6">Belongs to the Arg-specific ADP-ribosyltransferase family.</text>
</comment>
<keyword evidence="10" id="KW-1185">Reference proteome</keyword>
<feature type="compositionally biased region" description="Low complexity" evidence="7">
    <location>
        <begin position="55"/>
        <end position="66"/>
    </location>
</feature>
<dbReference type="KEGG" id="gtt:GUITHDRAFT_121020"/>
<keyword evidence="6" id="KW-0521">NADP</keyword>
<dbReference type="GO" id="GO:0106274">
    <property type="term" value="F:NAD+-protein-arginine ADP-ribosyltransferase activity"/>
    <property type="evidence" value="ECO:0007669"/>
    <property type="project" value="UniProtKB-EC"/>
</dbReference>